<name>A0ACC0NNY2_RHOML</name>
<keyword evidence="2" id="KW-1185">Reference proteome</keyword>
<reference evidence="1" key="1">
    <citation type="submission" date="2022-02" db="EMBL/GenBank/DDBJ databases">
        <title>Plant Genome Project.</title>
        <authorList>
            <person name="Zhang R.-G."/>
        </authorList>
    </citation>
    <scope>NUCLEOTIDE SEQUENCE</scope>
    <source>
        <strain evidence="1">AT1</strain>
    </source>
</reference>
<dbReference type="EMBL" id="CM046392">
    <property type="protein sequence ID" value="KAI8554654.1"/>
    <property type="molecule type" value="Genomic_DNA"/>
</dbReference>
<comment type="caution">
    <text evidence="1">The sequence shown here is derived from an EMBL/GenBank/DDBJ whole genome shotgun (WGS) entry which is preliminary data.</text>
</comment>
<proteinExistence type="predicted"/>
<gene>
    <name evidence="1" type="ORF">RHMOL_Rhmol05G0114600</name>
</gene>
<evidence type="ECO:0000313" key="2">
    <source>
        <dbReference type="Proteomes" id="UP001062846"/>
    </source>
</evidence>
<organism evidence="1 2">
    <name type="scientific">Rhododendron molle</name>
    <name type="common">Chinese azalea</name>
    <name type="synonym">Azalea mollis</name>
    <dbReference type="NCBI Taxonomy" id="49168"/>
    <lineage>
        <taxon>Eukaryota</taxon>
        <taxon>Viridiplantae</taxon>
        <taxon>Streptophyta</taxon>
        <taxon>Embryophyta</taxon>
        <taxon>Tracheophyta</taxon>
        <taxon>Spermatophyta</taxon>
        <taxon>Magnoliopsida</taxon>
        <taxon>eudicotyledons</taxon>
        <taxon>Gunneridae</taxon>
        <taxon>Pentapetalae</taxon>
        <taxon>asterids</taxon>
        <taxon>Ericales</taxon>
        <taxon>Ericaceae</taxon>
        <taxon>Ericoideae</taxon>
        <taxon>Rhodoreae</taxon>
        <taxon>Rhododendron</taxon>
    </lineage>
</organism>
<evidence type="ECO:0000313" key="1">
    <source>
        <dbReference type="EMBL" id="KAI8554654.1"/>
    </source>
</evidence>
<protein>
    <submittedName>
        <fullName evidence="1">Uncharacterized protein</fullName>
    </submittedName>
</protein>
<accession>A0ACC0NNY2</accession>
<dbReference type="Proteomes" id="UP001062846">
    <property type="component" value="Chromosome 5"/>
</dbReference>
<sequence>MDSIGCKYFTRGGAMKITRGDKCAEGNGYPRCKSFAAMTKSCFQVANVCESENPVGGEDGERSYSLVN</sequence>